<dbReference type="STRING" id="1629334.Cva_00524"/>
<dbReference type="OrthoDB" id="8964077at2"/>
<keyword evidence="3" id="KW-1185">Reference proteome</keyword>
<proteinExistence type="predicted"/>
<dbReference type="EMBL" id="BBVC01000020">
    <property type="protein sequence ID" value="GAO97884.1"/>
    <property type="molecule type" value="Genomic_DNA"/>
</dbReference>
<dbReference type="Proteomes" id="UP000036771">
    <property type="component" value="Unassembled WGS sequence"/>
</dbReference>
<dbReference type="NCBIfam" id="TIGR01841">
    <property type="entry name" value="phasin"/>
    <property type="match status" value="1"/>
</dbReference>
<organism evidence="2 3">
    <name type="scientific">Caedimonas varicaedens</name>
    <dbReference type="NCBI Taxonomy" id="1629334"/>
    <lineage>
        <taxon>Bacteria</taxon>
        <taxon>Pseudomonadati</taxon>
        <taxon>Pseudomonadota</taxon>
        <taxon>Alphaproteobacteria</taxon>
        <taxon>Holosporales</taxon>
        <taxon>Caedimonadaceae</taxon>
        <taxon>Caedimonas</taxon>
    </lineage>
</organism>
<feature type="domain" description="Phasin" evidence="1">
    <location>
        <begin position="36"/>
        <end position="124"/>
    </location>
</feature>
<evidence type="ECO:0000259" key="1">
    <source>
        <dbReference type="Pfam" id="PF09361"/>
    </source>
</evidence>
<evidence type="ECO:0000313" key="2">
    <source>
        <dbReference type="EMBL" id="GAO97884.1"/>
    </source>
</evidence>
<comment type="caution">
    <text evidence="2">The sequence shown here is derived from an EMBL/GenBank/DDBJ whole genome shotgun (WGS) entry which is preliminary data.</text>
</comment>
<dbReference type="Pfam" id="PF09361">
    <property type="entry name" value="Phasin_2"/>
    <property type="match status" value="1"/>
</dbReference>
<name>A0A0K8MDB2_9PROT</name>
<dbReference type="InterPro" id="IPR010127">
    <property type="entry name" value="Phasin_subfam-1"/>
</dbReference>
<evidence type="ECO:0000313" key="3">
    <source>
        <dbReference type="Proteomes" id="UP000036771"/>
    </source>
</evidence>
<dbReference type="AlphaFoldDB" id="A0A0K8MDB2"/>
<reference evidence="2 3" key="1">
    <citation type="submission" date="2015-03" db="EMBL/GenBank/DDBJ databases">
        <title>Caedibacter varicaedens, whole genome shotgun sequence.</title>
        <authorList>
            <person name="Suzuki H."/>
            <person name="Dapper A.L."/>
            <person name="Gibson A.K."/>
            <person name="Jackson C."/>
            <person name="Lee H."/>
            <person name="Pejaver V.R."/>
            <person name="Doak T."/>
            <person name="Lynch M."/>
        </authorList>
    </citation>
    <scope>NUCLEOTIDE SEQUENCE [LARGE SCALE GENOMIC DNA]</scope>
</reference>
<sequence length="145" mass="16195">MVAGNFNSMGANPFKLFEQMKLPQFDYDTAISACCKNVDAISEAQKKAMEMISTVSQMQTDFARSAIQEAGQFMKSFTSAKTLEEKTQLHRDAMKDGVEKFMSHSRGVAEKLTKSHKDMTAHVGKSWNENMKHAKETMKASSKKG</sequence>
<dbReference type="InterPro" id="IPR018968">
    <property type="entry name" value="Phasin"/>
</dbReference>
<gene>
    <name evidence="2" type="ORF">Cva_00524</name>
</gene>
<protein>
    <submittedName>
        <fullName evidence="2">Phasin protein</fullName>
    </submittedName>
</protein>
<accession>A0A0K8MDB2</accession>